<dbReference type="PROSITE" id="PS50102">
    <property type="entry name" value="RRM"/>
    <property type="match status" value="1"/>
</dbReference>
<feature type="region of interest" description="Disordered" evidence="3">
    <location>
        <begin position="68"/>
        <end position="169"/>
    </location>
</feature>
<dbReference type="PANTHER" id="PTHR48027">
    <property type="entry name" value="HETEROGENEOUS NUCLEAR RIBONUCLEOPROTEIN 87F-RELATED"/>
    <property type="match status" value="1"/>
</dbReference>
<proteinExistence type="predicted"/>
<dbReference type="GO" id="GO:0003723">
    <property type="term" value="F:RNA binding"/>
    <property type="evidence" value="ECO:0007669"/>
    <property type="project" value="UniProtKB-UniRule"/>
</dbReference>
<evidence type="ECO:0000256" key="3">
    <source>
        <dbReference type="SAM" id="MobiDB-lite"/>
    </source>
</evidence>
<gene>
    <name evidence="5" type="ORF">DKX38_014414</name>
</gene>
<accession>A0A5N5LFM3</accession>
<evidence type="ECO:0000313" key="6">
    <source>
        <dbReference type="Proteomes" id="UP000326939"/>
    </source>
</evidence>
<dbReference type="InterPro" id="IPR000504">
    <property type="entry name" value="RRM_dom"/>
</dbReference>
<dbReference type="Proteomes" id="UP000326939">
    <property type="component" value="Chromosome 9"/>
</dbReference>
<dbReference type="SMART" id="SM00360">
    <property type="entry name" value="RRM"/>
    <property type="match status" value="1"/>
</dbReference>
<organism evidence="5 6">
    <name type="scientific">Salix brachista</name>
    <dbReference type="NCBI Taxonomy" id="2182728"/>
    <lineage>
        <taxon>Eukaryota</taxon>
        <taxon>Viridiplantae</taxon>
        <taxon>Streptophyta</taxon>
        <taxon>Embryophyta</taxon>
        <taxon>Tracheophyta</taxon>
        <taxon>Spermatophyta</taxon>
        <taxon>Magnoliopsida</taxon>
        <taxon>eudicotyledons</taxon>
        <taxon>Gunneridae</taxon>
        <taxon>Pentapetalae</taxon>
        <taxon>rosids</taxon>
        <taxon>fabids</taxon>
        <taxon>Malpighiales</taxon>
        <taxon>Salicaceae</taxon>
        <taxon>Saliceae</taxon>
        <taxon>Salix</taxon>
    </lineage>
</organism>
<feature type="domain" description="RRM" evidence="4">
    <location>
        <begin position="7"/>
        <end position="85"/>
    </location>
</feature>
<comment type="caution">
    <text evidence="5">The sequence shown here is derived from an EMBL/GenBank/DDBJ whole genome shotgun (WGS) entry which is preliminary data.</text>
</comment>
<name>A0A5N5LFM3_9ROSI</name>
<dbReference type="Pfam" id="PF00076">
    <property type="entry name" value="RRM_1"/>
    <property type="match status" value="1"/>
</dbReference>
<dbReference type="SUPFAM" id="SSF54928">
    <property type="entry name" value="RNA-binding domain, RBD"/>
    <property type="match status" value="1"/>
</dbReference>
<dbReference type="EMBL" id="VDCV01000009">
    <property type="protein sequence ID" value="KAB5541440.1"/>
    <property type="molecule type" value="Genomic_DNA"/>
</dbReference>
<dbReference type="Gene3D" id="3.30.70.330">
    <property type="match status" value="1"/>
</dbReference>
<dbReference type="InterPro" id="IPR048289">
    <property type="entry name" value="RRM2_NsCP33-like"/>
</dbReference>
<evidence type="ECO:0000256" key="1">
    <source>
        <dbReference type="ARBA" id="ARBA00022884"/>
    </source>
</evidence>
<feature type="compositionally biased region" description="Low complexity" evidence="3">
    <location>
        <begin position="157"/>
        <end position="169"/>
    </location>
</feature>
<dbReference type="FunFam" id="3.30.70.330:FF:001152">
    <property type="entry name" value="Glycine-rich rna-binding protein"/>
    <property type="match status" value="1"/>
</dbReference>
<keyword evidence="1 2" id="KW-0694">RNA-binding</keyword>
<sequence>MSSEVEYRCFVGGLAWATTDQVLQEAFSQYGEIVDSKIINDRETGRSRGFGFVTFGNEKAMRDAIEGMNGQDLDGRNITVNEAQSRGSGGGGGGGGYNRGSGGGGYGGGGRREGGGGGGYNRGGYGSGGGGGYGSGGGGGYGGGRDRGYGDGESRYSSRGGSDGGSWRS</sequence>
<protein>
    <recommendedName>
        <fullName evidence="4">RRM domain-containing protein</fullName>
    </recommendedName>
</protein>
<evidence type="ECO:0000256" key="2">
    <source>
        <dbReference type="PROSITE-ProRule" id="PRU00176"/>
    </source>
</evidence>
<dbReference type="InterPro" id="IPR052462">
    <property type="entry name" value="SLIRP/GR-RBP-like"/>
</dbReference>
<feature type="compositionally biased region" description="Basic and acidic residues" evidence="3">
    <location>
        <begin position="144"/>
        <end position="156"/>
    </location>
</feature>
<dbReference type="InterPro" id="IPR012677">
    <property type="entry name" value="Nucleotide-bd_a/b_plait_sf"/>
</dbReference>
<dbReference type="CDD" id="cd21608">
    <property type="entry name" value="RRM2_NsCP33_like"/>
    <property type="match status" value="1"/>
</dbReference>
<feature type="compositionally biased region" description="Gly residues" evidence="3">
    <location>
        <begin position="87"/>
        <end position="143"/>
    </location>
</feature>
<reference evidence="6" key="1">
    <citation type="journal article" date="2019" name="Gigascience">
        <title>De novo genome assembly of the endangered Acer yangbiense, a plant species with extremely small populations endemic to Yunnan Province, China.</title>
        <authorList>
            <person name="Yang J."/>
            <person name="Wariss H.M."/>
            <person name="Tao L."/>
            <person name="Zhang R."/>
            <person name="Yun Q."/>
            <person name="Hollingsworth P."/>
            <person name="Dao Z."/>
            <person name="Luo G."/>
            <person name="Guo H."/>
            <person name="Ma Y."/>
            <person name="Sun W."/>
        </authorList>
    </citation>
    <scope>NUCLEOTIDE SEQUENCE [LARGE SCALE GENOMIC DNA]</scope>
    <source>
        <strain evidence="6">cv. br00</strain>
    </source>
</reference>
<keyword evidence="6" id="KW-1185">Reference proteome</keyword>
<dbReference type="AlphaFoldDB" id="A0A5N5LFM3"/>
<evidence type="ECO:0000259" key="4">
    <source>
        <dbReference type="PROSITE" id="PS50102"/>
    </source>
</evidence>
<dbReference type="InterPro" id="IPR035979">
    <property type="entry name" value="RBD_domain_sf"/>
</dbReference>
<evidence type="ECO:0000313" key="5">
    <source>
        <dbReference type="EMBL" id="KAB5541440.1"/>
    </source>
</evidence>